<gene>
    <name evidence="14" type="ORF">M1B79_14180</name>
</gene>
<proteinExistence type="inferred from homology"/>
<evidence type="ECO:0000256" key="6">
    <source>
        <dbReference type="ARBA" id="ARBA00023077"/>
    </source>
</evidence>
<evidence type="ECO:0000313" key="14">
    <source>
        <dbReference type="EMBL" id="MCR6505779.1"/>
    </source>
</evidence>
<keyword evidence="8" id="KW-0675">Receptor</keyword>
<dbReference type="InterPro" id="IPR039426">
    <property type="entry name" value="TonB-dep_rcpt-like"/>
</dbReference>
<evidence type="ECO:0000313" key="15">
    <source>
        <dbReference type="Proteomes" id="UP001143192"/>
    </source>
</evidence>
<dbReference type="Gene3D" id="2.170.130.10">
    <property type="entry name" value="TonB-dependent receptor, plug domain"/>
    <property type="match status" value="1"/>
</dbReference>
<evidence type="ECO:0000256" key="9">
    <source>
        <dbReference type="ARBA" id="ARBA00023237"/>
    </source>
</evidence>
<dbReference type="InterPro" id="IPR037066">
    <property type="entry name" value="Plug_dom_sf"/>
</dbReference>
<dbReference type="FunFam" id="2.170.130.10:FF:000003">
    <property type="entry name" value="SusC/RagA family TonB-linked outer membrane protein"/>
    <property type="match status" value="1"/>
</dbReference>
<comment type="subcellular location">
    <subcellularLocation>
        <location evidence="1 10">Cell outer membrane</location>
        <topology evidence="1 10">Multi-pass membrane protein</topology>
    </subcellularLocation>
</comment>
<dbReference type="InterPro" id="IPR012910">
    <property type="entry name" value="Plug_dom"/>
</dbReference>
<reference evidence="14" key="1">
    <citation type="journal article" date="2022" name="Arch. Microbiol.">
        <title>Bacteroides muris sp. nov. isolated from the cecum of wild-derived house mice.</title>
        <authorList>
            <person name="Fokt H."/>
            <person name="Unni R."/>
            <person name="Repnik U."/>
            <person name="Schmitz R.A."/>
            <person name="Bramkamp M."/>
            <person name="Baines J.F."/>
            <person name="Unterweger D."/>
        </authorList>
    </citation>
    <scope>NUCLEOTIDE SEQUENCE</scope>
    <source>
        <strain evidence="14">KH365_2</strain>
    </source>
</reference>
<name>A0A9X2NV20_9BACE</name>
<dbReference type="SUPFAM" id="SSF56935">
    <property type="entry name" value="Porins"/>
    <property type="match status" value="1"/>
</dbReference>
<keyword evidence="7 10" id="KW-0472">Membrane</keyword>
<sequence>MQTQEVAIKPSVKVTMKSDSEMLDEVMVVAYGTTKKSSFTGSASSVRGEKIAKMQTSNVSKSLEGAMAGVQISQSSGQPGASADIYVRGIGSISANRKALIVVDGVPYEGNLNQIAPGDIESMTVLKDAAANSLYGARGANGVVLITTKKGKSGKVKVVFENRTGINMRGVPSYDVLDSPQEYYELFWEAIRNNALSSGMSNLAAGQFASNNLIKELGGYNNYNVADNVLVDPISGRLNPNARLMYHDDWLEEAFRPGMRQENSIALSGGTEKTSYYASLGYLYDNAYTVNSNMDRINARVKIDQEVNSWFKTGFNLAYSNVKTNSPNVGGTNYSSIFYFGQQIAPIYPVYMYDENGSRILDAKGNPRYDYGTEMGKRPIGANAHPINQQLNDIRKGTVDVINAKAYAEFSFLKDFKFTVNASIDNFNTRTISFQTPIGGDALNVNGRGTTEMSRYFVLNTNQLLNWSHTYANVHNVELLLGHETKKDRSESLWAQKENFLVPDNPELDNAAKLSDASSSAAEYALEGMFAQIKYNYDEKYYFSASYRRDASSRFHPDHRWGSFWSVGGSWRINKEQFMSDATWINDLKIKASYGTQGNDNIGNNQPYKDQYQVVSNDGAIGINYIFRGNKNITWEKSNNFNAGVEFRLWDKLSGNIEYFRKTTWDLLYYKPLPPSQGVPAGIYENTMRMRNDGIEVELNYDVFNTNDFKWNISLNATHYKNQLLELPADRPQDGWATGNYFRKVGKPLYNYYDYKYAGVDPETGDALYWADELDENKNVIGKKTVNSTSLATRYELDKSPIPTLYGGFSTNFEFMGFDLAASFAYQIGGWVYDSLYSGFMSAGKPGDNWHKDILNRWTPENKYTDVPRLQLSSMDQGCSADRNLTKASYLSLRNLTFGYSLPKRWISKAKIEKLRFYLVGDNMFLLSKRRGFDPRQSITGDTGYNYSAMRTVSFGINLEF</sequence>
<evidence type="ECO:0000259" key="13">
    <source>
        <dbReference type="Pfam" id="PF07715"/>
    </source>
</evidence>
<keyword evidence="5" id="KW-0732">Signal</keyword>
<protein>
    <submittedName>
        <fullName evidence="14">SusC/RagA family TonB-linked outer membrane protein</fullName>
    </submittedName>
</protein>
<dbReference type="InterPro" id="IPR023996">
    <property type="entry name" value="TonB-dep_OMP_SusC/RagA"/>
</dbReference>
<dbReference type="GO" id="GO:0044718">
    <property type="term" value="P:siderophore transmembrane transport"/>
    <property type="evidence" value="ECO:0007669"/>
    <property type="project" value="TreeGrafter"/>
</dbReference>
<dbReference type="NCBIfam" id="TIGR04057">
    <property type="entry name" value="SusC_RagA_signa"/>
    <property type="match status" value="1"/>
</dbReference>
<dbReference type="PROSITE" id="PS52016">
    <property type="entry name" value="TONB_DEPENDENT_REC_3"/>
    <property type="match status" value="1"/>
</dbReference>
<accession>A0A9X2NV20</accession>
<feature type="domain" description="TonB-dependent receptor plug" evidence="13">
    <location>
        <begin position="36"/>
        <end position="143"/>
    </location>
</feature>
<evidence type="ECO:0000256" key="7">
    <source>
        <dbReference type="ARBA" id="ARBA00023136"/>
    </source>
</evidence>
<evidence type="ECO:0000256" key="10">
    <source>
        <dbReference type="PROSITE-ProRule" id="PRU01360"/>
    </source>
</evidence>
<feature type="domain" description="TonB-dependent receptor-like beta-barrel" evidence="12">
    <location>
        <begin position="371"/>
        <end position="813"/>
    </location>
</feature>
<reference evidence="14" key="2">
    <citation type="submission" date="2022-04" db="EMBL/GenBank/DDBJ databases">
        <authorList>
            <person name="Fokt H."/>
            <person name="Baines J."/>
        </authorList>
    </citation>
    <scope>NUCLEOTIDE SEQUENCE</scope>
    <source>
        <strain evidence="14">KH365_2</strain>
    </source>
</reference>
<dbReference type="GO" id="GO:0015344">
    <property type="term" value="F:siderophore uptake transmembrane transporter activity"/>
    <property type="evidence" value="ECO:0007669"/>
    <property type="project" value="TreeGrafter"/>
</dbReference>
<dbReference type="Pfam" id="PF07715">
    <property type="entry name" value="Plug"/>
    <property type="match status" value="1"/>
</dbReference>
<dbReference type="InterPro" id="IPR000531">
    <property type="entry name" value="Beta-barrel_TonB"/>
</dbReference>
<dbReference type="InterPro" id="IPR023997">
    <property type="entry name" value="TonB-dep_OMP_SusC/RagA_CS"/>
</dbReference>
<evidence type="ECO:0000259" key="12">
    <source>
        <dbReference type="Pfam" id="PF00593"/>
    </source>
</evidence>
<dbReference type="NCBIfam" id="TIGR04056">
    <property type="entry name" value="OMP_RagA_SusC"/>
    <property type="match status" value="1"/>
</dbReference>
<keyword evidence="6 11" id="KW-0798">TonB box</keyword>
<comment type="similarity">
    <text evidence="10 11">Belongs to the TonB-dependent receptor family.</text>
</comment>
<evidence type="ECO:0000256" key="11">
    <source>
        <dbReference type="RuleBase" id="RU003357"/>
    </source>
</evidence>
<evidence type="ECO:0000256" key="8">
    <source>
        <dbReference type="ARBA" id="ARBA00023170"/>
    </source>
</evidence>
<keyword evidence="3 10" id="KW-1134">Transmembrane beta strand</keyword>
<keyword evidence="2 10" id="KW-0813">Transport</keyword>
<keyword evidence="9 10" id="KW-0998">Cell outer membrane</keyword>
<evidence type="ECO:0000256" key="4">
    <source>
        <dbReference type="ARBA" id="ARBA00022692"/>
    </source>
</evidence>
<keyword evidence="4 10" id="KW-0812">Transmembrane</keyword>
<dbReference type="Proteomes" id="UP001143192">
    <property type="component" value="Unassembled WGS sequence"/>
</dbReference>
<dbReference type="PANTHER" id="PTHR30069:SF29">
    <property type="entry name" value="HEMOGLOBIN AND HEMOGLOBIN-HAPTOGLOBIN-BINDING PROTEIN 1-RELATED"/>
    <property type="match status" value="1"/>
</dbReference>
<dbReference type="AlphaFoldDB" id="A0A9X2NV20"/>
<evidence type="ECO:0000256" key="3">
    <source>
        <dbReference type="ARBA" id="ARBA00022452"/>
    </source>
</evidence>
<dbReference type="InterPro" id="IPR036942">
    <property type="entry name" value="Beta-barrel_TonB_sf"/>
</dbReference>
<dbReference type="Pfam" id="PF00593">
    <property type="entry name" value="TonB_dep_Rec_b-barrel"/>
    <property type="match status" value="1"/>
</dbReference>
<dbReference type="GO" id="GO:0009279">
    <property type="term" value="C:cell outer membrane"/>
    <property type="evidence" value="ECO:0007669"/>
    <property type="project" value="UniProtKB-SubCell"/>
</dbReference>
<evidence type="ECO:0000256" key="5">
    <source>
        <dbReference type="ARBA" id="ARBA00022729"/>
    </source>
</evidence>
<dbReference type="Gene3D" id="2.40.170.20">
    <property type="entry name" value="TonB-dependent receptor, beta-barrel domain"/>
    <property type="match status" value="1"/>
</dbReference>
<evidence type="ECO:0000256" key="2">
    <source>
        <dbReference type="ARBA" id="ARBA00022448"/>
    </source>
</evidence>
<organism evidence="14 15">
    <name type="scientific">Bacteroides muris</name>
    <name type="common">ex Fokt et al. 2023</name>
    <dbReference type="NCBI Taxonomy" id="2937417"/>
    <lineage>
        <taxon>Bacteria</taxon>
        <taxon>Pseudomonadati</taxon>
        <taxon>Bacteroidota</taxon>
        <taxon>Bacteroidia</taxon>
        <taxon>Bacteroidales</taxon>
        <taxon>Bacteroidaceae</taxon>
        <taxon>Bacteroides</taxon>
    </lineage>
</organism>
<comment type="caution">
    <text evidence="14">The sequence shown here is derived from an EMBL/GenBank/DDBJ whole genome shotgun (WGS) entry which is preliminary data.</text>
</comment>
<evidence type="ECO:0000256" key="1">
    <source>
        <dbReference type="ARBA" id="ARBA00004571"/>
    </source>
</evidence>
<keyword evidence="15" id="KW-1185">Reference proteome</keyword>
<dbReference type="PANTHER" id="PTHR30069">
    <property type="entry name" value="TONB-DEPENDENT OUTER MEMBRANE RECEPTOR"/>
    <property type="match status" value="1"/>
</dbReference>
<dbReference type="EMBL" id="JAMZED010000039">
    <property type="protein sequence ID" value="MCR6505779.1"/>
    <property type="molecule type" value="Genomic_DNA"/>
</dbReference>